<evidence type="ECO:0000256" key="16">
    <source>
        <dbReference type="ARBA" id="ARBA00080716"/>
    </source>
</evidence>
<dbReference type="GO" id="GO:0016740">
    <property type="term" value="F:transferase activity"/>
    <property type="evidence" value="ECO:0007669"/>
    <property type="project" value="UniProtKB-KW"/>
</dbReference>
<dbReference type="FunCoup" id="A0A3Q1IAI5">
    <property type="interactions" value="686"/>
</dbReference>
<dbReference type="CDD" id="cd23799">
    <property type="entry name" value="UBCc_UBE2J"/>
    <property type="match status" value="1"/>
</dbReference>
<evidence type="ECO:0000256" key="10">
    <source>
        <dbReference type="ARBA" id="ARBA00022989"/>
    </source>
</evidence>
<evidence type="ECO:0000313" key="20">
    <source>
        <dbReference type="Ensembl" id="ENSATEP00000017150.1"/>
    </source>
</evidence>
<feature type="compositionally biased region" description="Polar residues" evidence="17">
    <location>
        <begin position="231"/>
        <end position="242"/>
    </location>
</feature>
<evidence type="ECO:0000256" key="8">
    <source>
        <dbReference type="ARBA" id="ARBA00022840"/>
    </source>
</evidence>
<accession>A0A3Q1IAI5</accession>
<dbReference type="Gene3D" id="3.10.110.10">
    <property type="entry name" value="Ubiquitin Conjugating Enzyme"/>
    <property type="match status" value="1"/>
</dbReference>
<dbReference type="SUPFAM" id="SSF54495">
    <property type="entry name" value="UBC-like"/>
    <property type="match status" value="1"/>
</dbReference>
<evidence type="ECO:0000256" key="14">
    <source>
        <dbReference type="ARBA" id="ARBA00073319"/>
    </source>
</evidence>
<dbReference type="InterPro" id="IPR016135">
    <property type="entry name" value="UBQ-conjugating_enzyme/RWD"/>
</dbReference>
<keyword evidence="9" id="KW-0832">Ubl conjugation</keyword>
<evidence type="ECO:0000256" key="12">
    <source>
        <dbReference type="ARBA" id="ARBA00055810"/>
    </source>
</evidence>
<comment type="function">
    <text evidence="12">Catalyzes the covalent attachment of ubiquitin to other proteins. Functions in the selective degradation of misfolded membrane proteins from the endoplasmic reticulum (ERAD) and is essential for cells to recover from ER stress. Plays a role in MAPKAPK2-dependent translational control of TNF-alpha synthesis. Also acts as a platform for perinuclear positioning of the endosomal system by mediating ubiquitination of SQSTM1 through interaction with the E3 ubiquitin-protein ligase RNF26. Plays a role in male fecundity through the interaction with the E3 ubiquitin-protein ligase RNF133.</text>
</comment>
<evidence type="ECO:0000256" key="5">
    <source>
        <dbReference type="ARBA" id="ARBA00022741"/>
    </source>
</evidence>
<sequence length="334" mass="36956">MENKYNLKSPAVKRLMKEAAELRDPTEHYHAQPLEDNLFEWHFSVRGPPDSDFDGGVYHGRIVLPPEYPMKPPSIILLTANGRFEVGKKICLSISGHHPETWQPSWSIRTALIAIIGFMPTKGEGAIGSLDYTPEERRTLAKKSQDFCCETCGCSMRSALLALTPNSKPSAEDHKAKELAQQIKFKAESTVSRQPSENLHSESNSSTFTQGDGSTSEDQGGSDQPLDDQAETFQATGVEGSQSLTTPSSHHSLSPRQRRSTGQHSSLTQQHNHQGQRDSRDPASRPASTPAPYEPQDESHAGSVLLIVVLTLALAALIFRRIYLAQDYKFDYEL</sequence>
<evidence type="ECO:0000256" key="3">
    <source>
        <dbReference type="ARBA" id="ARBA00022679"/>
    </source>
</evidence>
<keyword evidence="10 18" id="KW-1133">Transmembrane helix</keyword>
<dbReference type="InterPro" id="IPR000608">
    <property type="entry name" value="UBC"/>
</dbReference>
<evidence type="ECO:0000256" key="6">
    <source>
        <dbReference type="ARBA" id="ARBA00022786"/>
    </source>
</evidence>
<evidence type="ECO:0000259" key="19">
    <source>
        <dbReference type="Pfam" id="PF00179"/>
    </source>
</evidence>
<comment type="subunit">
    <text evidence="13">Component of the HRD1 complex, which comprises at least SYNV1/HRD1, DERL1/2, FAM8A1, HERPUD1/HERP, OS9, SEL1L and UBE2J1. Interacts with E3 ligase RNF26. Interacts with E3 ligase RNF133.</text>
</comment>
<dbReference type="GeneID" id="113149388"/>
<keyword evidence="6" id="KW-0833">Ubl conjugation pathway</keyword>
<evidence type="ECO:0000256" key="9">
    <source>
        <dbReference type="ARBA" id="ARBA00022843"/>
    </source>
</evidence>
<proteinExistence type="predicted"/>
<evidence type="ECO:0000256" key="1">
    <source>
        <dbReference type="ARBA" id="ARBA00004163"/>
    </source>
</evidence>
<dbReference type="SMART" id="SM00212">
    <property type="entry name" value="UBCc"/>
    <property type="match status" value="1"/>
</dbReference>
<evidence type="ECO:0000313" key="21">
    <source>
        <dbReference type="Proteomes" id="UP000265040"/>
    </source>
</evidence>
<evidence type="ECO:0000256" key="11">
    <source>
        <dbReference type="ARBA" id="ARBA00023136"/>
    </source>
</evidence>
<evidence type="ECO:0000256" key="13">
    <source>
        <dbReference type="ARBA" id="ARBA00062296"/>
    </source>
</evidence>
<dbReference type="STRING" id="64144.ENSATEP00000017150"/>
<evidence type="ECO:0000256" key="18">
    <source>
        <dbReference type="SAM" id="Phobius"/>
    </source>
</evidence>
<keyword evidence="2" id="KW-0597">Phosphoprotein</keyword>
<reference evidence="20" key="3">
    <citation type="submission" date="2025-09" db="UniProtKB">
        <authorList>
            <consortium name="Ensembl"/>
        </authorList>
    </citation>
    <scope>IDENTIFICATION</scope>
</reference>
<reference evidence="20" key="2">
    <citation type="submission" date="2025-08" db="UniProtKB">
        <authorList>
            <consortium name="Ensembl"/>
        </authorList>
    </citation>
    <scope>IDENTIFICATION</scope>
</reference>
<comment type="subcellular location">
    <subcellularLocation>
        <location evidence="1">Endoplasmic reticulum membrane</location>
        <topology evidence="1">Single-pass type IV membrane protein</topology>
    </subcellularLocation>
</comment>
<dbReference type="FunFam" id="3.10.110.10:FF:000043">
    <property type="entry name" value="ubiquitin-conjugating enzyme E2 J1"/>
    <property type="match status" value="1"/>
</dbReference>
<evidence type="ECO:0000256" key="2">
    <source>
        <dbReference type="ARBA" id="ARBA00022553"/>
    </source>
</evidence>
<feature type="domain" description="UBC core" evidence="19">
    <location>
        <begin position="14"/>
        <end position="119"/>
    </location>
</feature>
<keyword evidence="7" id="KW-0256">Endoplasmic reticulum</keyword>
<dbReference type="Proteomes" id="UP000265040">
    <property type="component" value="Chromosome 24"/>
</dbReference>
<keyword evidence="5" id="KW-0547">Nucleotide-binding</keyword>
<evidence type="ECO:0000256" key="17">
    <source>
        <dbReference type="SAM" id="MobiDB-lite"/>
    </source>
</evidence>
<keyword evidence="3" id="KW-0808">Transferase</keyword>
<feature type="compositionally biased region" description="Polar residues" evidence="17">
    <location>
        <begin position="262"/>
        <end position="273"/>
    </location>
</feature>
<keyword evidence="8" id="KW-0067">ATP-binding</keyword>
<evidence type="ECO:0000256" key="15">
    <source>
        <dbReference type="ARBA" id="ARBA00079908"/>
    </source>
</evidence>
<dbReference type="GO" id="GO:0005789">
    <property type="term" value="C:endoplasmic reticulum membrane"/>
    <property type="evidence" value="ECO:0007669"/>
    <property type="project" value="UniProtKB-SubCell"/>
</dbReference>
<keyword evidence="4 18" id="KW-0812">Transmembrane</keyword>
<gene>
    <name evidence="20" type="primary">UBE2J1</name>
</gene>
<dbReference type="Pfam" id="PF00179">
    <property type="entry name" value="UQ_con"/>
    <property type="match status" value="1"/>
</dbReference>
<keyword evidence="11 18" id="KW-0472">Membrane</keyword>
<dbReference type="InParanoid" id="A0A3Q1IAI5"/>
<dbReference type="OrthoDB" id="1158011at2759"/>
<organism evidence="20 21">
    <name type="scientific">Anabas testudineus</name>
    <name type="common">Climbing perch</name>
    <name type="synonym">Anthias testudineus</name>
    <dbReference type="NCBI Taxonomy" id="64144"/>
    <lineage>
        <taxon>Eukaryota</taxon>
        <taxon>Metazoa</taxon>
        <taxon>Chordata</taxon>
        <taxon>Craniata</taxon>
        <taxon>Vertebrata</taxon>
        <taxon>Euteleostomi</taxon>
        <taxon>Actinopterygii</taxon>
        <taxon>Neopterygii</taxon>
        <taxon>Teleostei</taxon>
        <taxon>Neoteleostei</taxon>
        <taxon>Acanthomorphata</taxon>
        <taxon>Anabantaria</taxon>
        <taxon>Anabantiformes</taxon>
        <taxon>Anabantoidei</taxon>
        <taxon>Anabantidae</taxon>
        <taxon>Anabas</taxon>
    </lineage>
</organism>
<dbReference type="PANTHER" id="PTHR24067">
    <property type="entry name" value="UBIQUITIN-CONJUGATING ENZYME E2"/>
    <property type="match status" value="1"/>
</dbReference>
<dbReference type="GO" id="GO:0036503">
    <property type="term" value="P:ERAD pathway"/>
    <property type="evidence" value="ECO:0007669"/>
    <property type="project" value="UniProtKB-ARBA"/>
</dbReference>
<feature type="transmembrane region" description="Helical" evidence="18">
    <location>
        <begin position="300"/>
        <end position="319"/>
    </location>
</feature>
<dbReference type="AlphaFoldDB" id="A0A3Q1IAI5"/>
<dbReference type="OMA" id="QDFCCEI"/>
<feature type="region of interest" description="Disordered" evidence="17">
    <location>
        <begin position="187"/>
        <end position="298"/>
    </location>
</feature>
<protein>
    <recommendedName>
        <fullName evidence="14">Ubiquitin-conjugating enzyme E2 J1</fullName>
    </recommendedName>
    <alternativeName>
        <fullName evidence="15">E2 ubiquitin-conjugating enzyme J1</fullName>
    </alternativeName>
    <alternativeName>
        <fullName evidence="16">Non-canonical ubiquitin-conjugating enzyme 1</fullName>
    </alternativeName>
</protein>
<feature type="compositionally biased region" description="Low complexity" evidence="17">
    <location>
        <begin position="243"/>
        <end position="255"/>
    </location>
</feature>
<dbReference type="RefSeq" id="XP_026197275.1">
    <property type="nucleotide sequence ID" value="XM_026341490.1"/>
</dbReference>
<dbReference type="GO" id="GO:0005524">
    <property type="term" value="F:ATP binding"/>
    <property type="evidence" value="ECO:0007669"/>
    <property type="project" value="UniProtKB-KW"/>
</dbReference>
<dbReference type="Ensembl" id="ENSATET00000017440.3">
    <property type="protein sequence ID" value="ENSATEP00000017150.1"/>
    <property type="gene ID" value="ENSATEG00000011911.3"/>
</dbReference>
<feature type="compositionally biased region" description="Polar residues" evidence="17">
    <location>
        <begin position="189"/>
        <end position="222"/>
    </location>
</feature>
<dbReference type="GeneTree" id="ENSGT00940000156652"/>
<evidence type="ECO:0000256" key="4">
    <source>
        <dbReference type="ARBA" id="ARBA00022692"/>
    </source>
</evidence>
<dbReference type="InterPro" id="IPR050113">
    <property type="entry name" value="Ub_conjugating_enzyme"/>
</dbReference>
<reference evidence="20" key="1">
    <citation type="submission" date="2021-04" db="EMBL/GenBank/DDBJ databases">
        <authorList>
            <consortium name="Wellcome Sanger Institute Data Sharing"/>
        </authorList>
    </citation>
    <scope>NUCLEOTIDE SEQUENCE [LARGE SCALE GENOMIC DNA]</scope>
</reference>
<evidence type="ECO:0000256" key="7">
    <source>
        <dbReference type="ARBA" id="ARBA00022824"/>
    </source>
</evidence>
<keyword evidence="21" id="KW-1185">Reference proteome</keyword>
<name>A0A3Q1IAI5_ANATE</name>